<protein>
    <recommendedName>
        <fullName evidence="5">Receptor ligand binding region domain-containing protein</fullName>
    </recommendedName>
</protein>
<keyword evidence="2" id="KW-0812">Transmembrane</keyword>
<dbReference type="AlphaFoldDB" id="A0AA88E7P0"/>
<dbReference type="InterPro" id="IPR001828">
    <property type="entry name" value="ANF_lig-bd_rcpt"/>
</dbReference>
<evidence type="ECO:0000313" key="8">
    <source>
        <dbReference type="Proteomes" id="UP001187192"/>
    </source>
</evidence>
<dbReference type="PANTHER" id="PTHR34836">
    <property type="entry name" value="OS06G0188250 PROTEIN"/>
    <property type="match status" value="1"/>
</dbReference>
<dbReference type="Gene3D" id="3.40.190.10">
    <property type="entry name" value="Periplasmic binding protein-like II"/>
    <property type="match status" value="1"/>
</dbReference>
<evidence type="ECO:0000313" key="6">
    <source>
        <dbReference type="EMBL" id="GMN67396.1"/>
    </source>
</evidence>
<evidence type="ECO:0000259" key="5">
    <source>
        <dbReference type="Pfam" id="PF01094"/>
    </source>
</evidence>
<dbReference type="Proteomes" id="UP001187192">
    <property type="component" value="Unassembled WGS sequence"/>
</dbReference>
<dbReference type="PANTHER" id="PTHR34836:SF6">
    <property type="entry name" value="PERIPLASMIC BINDING PROTEIN-LIKE I"/>
    <property type="match status" value="1"/>
</dbReference>
<sequence>MEARLLAKLRDKARLPFISVSEPITCASFNDYSFLVQITQYEVCQLKGMAAIVEAFNLRDVILIYEETDLERDDIYLIDSSEEKNINVNHKIAIAASFTEKQIIDVLHSSKLNQNNTLDQLDLVKFRTSKDSALLLKEIVQSNFVGLSGQFQIINGKLSPHEFEIVNFIGKGDRRVGFLTNLKDNKSTELKKHKRLVSLNDLETVVWPGGSTTILKGPSMMQRKLRILVPQKRGFTELVRIDHDNHSNSTYFTGFCIDVFKAAVNVLEYQIDYELIPFPNASRQSAWTYDDLKLQVFLEVK</sequence>
<name>A0AA88E7P0_FICCA</name>
<accession>A0AA88E7P0</accession>
<evidence type="ECO:0000256" key="2">
    <source>
        <dbReference type="ARBA" id="ARBA00022692"/>
    </source>
</evidence>
<comment type="caution">
    <text evidence="6">The sequence shown here is derived from an EMBL/GenBank/DDBJ whole genome shotgun (WGS) entry which is preliminary data.</text>
</comment>
<dbReference type="SUPFAM" id="SSF53822">
    <property type="entry name" value="Periplasmic binding protein-like I"/>
    <property type="match status" value="1"/>
</dbReference>
<dbReference type="InterPro" id="IPR015683">
    <property type="entry name" value="Ionotropic_Glu_rcpt"/>
</dbReference>
<dbReference type="InterPro" id="IPR028082">
    <property type="entry name" value="Peripla_BP_I"/>
</dbReference>
<dbReference type="Gene3D" id="3.40.50.2300">
    <property type="match status" value="1"/>
</dbReference>
<reference evidence="6" key="1">
    <citation type="submission" date="2023-07" db="EMBL/GenBank/DDBJ databases">
        <title>draft genome sequence of fig (Ficus carica).</title>
        <authorList>
            <person name="Takahashi T."/>
            <person name="Nishimura K."/>
        </authorList>
    </citation>
    <scope>NUCLEOTIDE SEQUENCE</scope>
</reference>
<keyword evidence="3" id="KW-1133">Transmembrane helix</keyword>
<keyword evidence="4" id="KW-0472">Membrane</keyword>
<organism evidence="6 8">
    <name type="scientific">Ficus carica</name>
    <name type="common">Common fig</name>
    <dbReference type="NCBI Taxonomy" id="3494"/>
    <lineage>
        <taxon>Eukaryota</taxon>
        <taxon>Viridiplantae</taxon>
        <taxon>Streptophyta</taxon>
        <taxon>Embryophyta</taxon>
        <taxon>Tracheophyta</taxon>
        <taxon>Spermatophyta</taxon>
        <taxon>Magnoliopsida</taxon>
        <taxon>eudicotyledons</taxon>
        <taxon>Gunneridae</taxon>
        <taxon>Pentapetalae</taxon>
        <taxon>rosids</taxon>
        <taxon>fabids</taxon>
        <taxon>Rosales</taxon>
        <taxon>Moraceae</taxon>
        <taxon>Ficeae</taxon>
        <taxon>Ficus</taxon>
    </lineage>
</organism>
<evidence type="ECO:0000313" key="7">
    <source>
        <dbReference type="EMBL" id="GMN67404.1"/>
    </source>
</evidence>
<feature type="domain" description="Receptor ligand binding region" evidence="5">
    <location>
        <begin position="2"/>
        <end position="108"/>
    </location>
</feature>
<gene>
    <name evidence="6" type="ORF">TIFTF001_036454</name>
    <name evidence="7" type="ORF">TIFTF001_036462</name>
</gene>
<evidence type="ECO:0000256" key="3">
    <source>
        <dbReference type="ARBA" id="ARBA00022989"/>
    </source>
</evidence>
<proteinExistence type="predicted"/>
<evidence type="ECO:0000256" key="4">
    <source>
        <dbReference type="ARBA" id="ARBA00023136"/>
    </source>
</evidence>
<dbReference type="GO" id="GO:0016020">
    <property type="term" value="C:membrane"/>
    <property type="evidence" value="ECO:0007669"/>
    <property type="project" value="UniProtKB-SubCell"/>
</dbReference>
<comment type="subcellular location">
    <subcellularLocation>
        <location evidence="1">Membrane</location>
    </subcellularLocation>
</comment>
<dbReference type="Pfam" id="PF01094">
    <property type="entry name" value="ANF_receptor"/>
    <property type="match status" value="1"/>
</dbReference>
<evidence type="ECO:0000256" key="1">
    <source>
        <dbReference type="ARBA" id="ARBA00004370"/>
    </source>
</evidence>
<dbReference type="EMBL" id="BTGU01000443">
    <property type="protein sequence ID" value="GMN67396.1"/>
    <property type="molecule type" value="Genomic_DNA"/>
</dbReference>
<dbReference type="EMBL" id="BTGU01000445">
    <property type="protein sequence ID" value="GMN67404.1"/>
    <property type="molecule type" value="Genomic_DNA"/>
</dbReference>
<keyword evidence="8" id="KW-1185">Reference proteome</keyword>